<name>A0A6M3LQU4_9ZZZZ</name>
<organism evidence="1">
    <name type="scientific">viral metagenome</name>
    <dbReference type="NCBI Taxonomy" id="1070528"/>
    <lineage>
        <taxon>unclassified sequences</taxon>
        <taxon>metagenomes</taxon>
        <taxon>organismal metagenomes</taxon>
    </lineage>
</organism>
<gene>
    <name evidence="1" type="ORF">MM415B05976_0007</name>
</gene>
<accession>A0A6M3LQU4</accession>
<protein>
    <submittedName>
        <fullName evidence="1">Putative amidoligase enzyme</fullName>
    </submittedName>
</protein>
<reference evidence="1" key="1">
    <citation type="submission" date="2020-03" db="EMBL/GenBank/DDBJ databases">
        <title>The deep terrestrial virosphere.</title>
        <authorList>
            <person name="Holmfeldt K."/>
            <person name="Nilsson E."/>
            <person name="Simone D."/>
            <person name="Lopez-Fernandez M."/>
            <person name="Wu X."/>
            <person name="de Brujin I."/>
            <person name="Lundin D."/>
            <person name="Andersson A."/>
            <person name="Bertilsson S."/>
            <person name="Dopson M."/>
        </authorList>
    </citation>
    <scope>NUCLEOTIDE SEQUENCE</scope>
    <source>
        <strain evidence="1">MM415B05976</strain>
    </source>
</reference>
<dbReference type="InterPro" id="IPR022025">
    <property type="entry name" value="Amidoligase_2"/>
</dbReference>
<dbReference type="GO" id="GO:0016874">
    <property type="term" value="F:ligase activity"/>
    <property type="evidence" value="ECO:0007669"/>
    <property type="project" value="UniProtKB-KW"/>
</dbReference>
<sequence length="402" mass="46514">MVETQIKMDFGTCDDCSCELTEDNKEELDGRTLCEECYEQYYHCGECGVTIHQDEAQSYHGAVLCQSCYDDHFHRCECCRDLYDQDYETRYGSTWGGMCPSCSEEHFICTMCGRTLHMDDYEEDDCCIDCYHSKGIHHYHDGAGCGIQFHPTNQEPLYFGVELETDKYDNPSEAATALNELSKDEDLFWMEEDGSLSNGIEIISQPCTLQYHQNQFPWAGISDTVKRYGGKSHNTTTCGLHIHFSSSFFSGVHKDLYQVRLVYLFEKFYAKLTKFARRDVDSLTQWARKYDTPMLDKPAREKVYDLRNDYNSHYQCVNLQGTGHGSTIEIRMFKGTLRVETILASIELVDFLVHLVKKTSTIKLQAMTWAELTALASKQKQYHYLANYLTLRNLNNDRIEED</sequence>
<dbReference type="Pfam" id="PF12224">
    <property type="entry name" value="Amidoligase_2"/>
    <property type="match status" value="1"/>
</dbReference>
<proteinExistence type="predicted"/>
<dbReference type="EMBL" id="MT143522">
    <property type="protein sequence ID" value="QJA97757.1"/>
    <property type="molecule type" value="Genomic_DNA"/>
</dbReference>
<dbReference type="InterPro" id="IPR014746">
    <property type="entry name" value="Gln_synth/guanido_kin_cat_dom"/>
</dbReference>
<keyword evidence="1" id="KW-0436">Ligase</keyword>
<dbReference type="SUPFAM" id="SSF55931">
    <property type="entry name" value="Glutamine synthetase/guanido kinase"/>
    <property type="match status" value="1"/>
</dbReference>
<evidence type="ECO:0000313" key="1">
    <source>
        <dbReference type="EMBL" id="QJA97757.1"/>
    </source>
</evidence>
<dbReference type="AlphaFoldDB" id="A0A6M3LQU4"/>